<dbReference type="EMBL" id="MK174290">
    <property type="protein sequence ID" value="QBZ81011.1"/>
    <property type="molecule type" value="Genomic_DNA"/>
</dbReference>
<evidence type="ECO:0000259" key="2">
    <source>
        <dbReference type="Pfam" id="PF01331"/>
    </source>
</evidence>
<accession>A0A4D6EGR3</accession>
<sequence length="637" mass="68022">MKRKSALLARFAAAAATPSKRPCVARTPLVYAPTEAPPLQPQQPPQPSTSPEPEPARQPKAKPATTGPMTTSSAVAASSAAAGATAPKVCLVRPPVVPGATPLPDGPRADAAERGFYAAWGLGPRRRDHDDNNSSAQRQPLHRRNPGPNPISVSLAVLRDLNPDEYVVAEKTDGVRYALLLCGDEADRPMAVMIDRAGRKFEVAVRAAARFFGGTGTLLDGELAWERGAPQTVAGAAQARPLTVDHLVGVSNDDDNTPAPEHHVHQDRANGMSLAAAVDKGTVTPAAPDTLVYWAFDAVCVAGVSQRDADYETRIELVQRLLQGRDADELIEAAPGANAHGLDFRPKPCVAARLVDSVWSGDAPRLRHGSDGLVLTPLRDPIRTGTHWRQFKWKYKHTFDLQLRGKRRDDGTWLWGLYYLEADWTVPTADALARAARPPCAVGASPATLSASSTDEPATASTQTDGGTPVARYLNACNGITYRRSDVARASLDRALAAAQRGRSRASTAVATASTSAITAAPTGDDAECLVVFVLQKDAALDALVERVLDARPDARRIKCVVECEGAFVAPPAGWTPPAHTPPGGVRLLRCAIERLRTDKTDPNVRYTVRQTILNIDESITYATVRAALCRPRGPLL</sequence>
<dbReference type="GO" id="GO:0004484">
    <property type="term" value="F:mRNA guanylyltransferase activity"/>
    <property type="evidence" value="ECO:0007669"/>
    <property type="project" value="InterPro"/>
</dbReference>
<feature type="region of interest" description="Disordered" evidence="1">
    <location>
        <begin position="13"/>
        <end position="76"/>
    </location>
</feature>
<dbReference type="GO" id="GO:0006370">
    <property type="term" value="P:7-methylguanosine mRNA capping"/>
    <property type="evidence" value="ECO:0007669"/>
    <property type="project" value="InterPro"/>
</dbReference>
<dbReference type="PANTHER" id="PTHR10367">
    <property type="entry name" value="MRNA-CAPPING ENZYME"/>
    <property type="match status" value="1"/>
</dbReference>
<protein>
    <submittedName>
        <fullName evidence="3">Adenylation DNA ligase like superfamily domain containing protein</fullName>
    </submittedName>
</protein>
<feature type="domain" description="mRNA capping enzyme adenylation" evidence="2">
    <location>
        <begin position="289"/>
        <end position="394"/>
    </location>
</feature>
<dbReference type="Gene3D" id="3.30.470.30">
    <property type="entry name" value="DNA ligase/mRNA capping enzyme"/>
    <property type="match status" value="1"/>
</dbReference>
<gene>
    <name evidence="3" type="ORF">pclt_cds_414</name>
</gene>
<feature type="region of interest" description="Disordered" evidence="1">
    <location>
        <begin position="122"/>
        <end position="149"/>
    </location>
</feature>
<dbReference type="Pfam" id="PF01331">
    <property type="entry name" value="mRNA_cap_enzyme"/>
    <property type="match status" value="2"/>
</dbReference>
<feature type="compositionally biased region" description="Pro residues" evidence="1">
    <location>
        <begin position="35"/>
        <end position="53"/>
    </location>
</feature>
<evidence type="ECO:0000313" key="3">
    <source>
        <dbReference type="EMBL" id="QBZ81011.1"/>
    </source>
</evidence>
<dbReference type="GO" id="GO:0016874">
    <property type="term" value="F:ligase activity"/>
    <property type="evidence" value="ECO:0007669"/>
    <property type="project" value="UniProtKB-KW"/>
</dbReference>
<name>A0A4D6EGR3_9VIRU</name>
<organism evidence="3 4">
    <name type="scientific">Pandoravirus celtis</name>
    <dbReference type="NCBI Taxonomy" id="2568002"/>
    <lineage>
        <taxon>Viruses</taxon>
        <taxon>Pandoravirus</taxon>
    </lineage>
</organism>
<keyword evidence="3" id="KW-0436">Ligase</keyword>
<feature type="compositionally biased region" description="Polar residues" evidence="1">
    <location>
        <begin position="447"/>
        <end position="466"/>
    </location>
</feature>
<dbReference type="GO" id="GO:0005524">
    <property type="term" value="F:ATP binding"/>
    <property type="evidence" value="ECO:0007669"/>
    <property type="project" value="InterPro"/>
</dbReference>
<dbReference type="PANTHER" id="PTHR10367:SF17">
    <property type="entry name" value="MRNA-CAPPING ENZYME"/>
    <property type="match status" value="1"/>
</dbReference>
<dbReference type="SUPFAM" id="SSF56091">
    <property type="entry name" value="DNA ligase/mRNA capping enzyme, catalytic domain"/>
    <property type="match status" value="1"/>
</dbReference>
<reference evidence="3" key="1">
    <citation type="journal article" date="2019" name="Front. Microbiol.">
        <title>Pandoravirus Celtis Illustrates the Microevolution Processes at Work in the Giant Pandoraviridae Genomes.</title>
        <authorList>
            <person name="Legendre M."/>
            <person name="Alempic J.M."/>
            <person name="Philippe N."/>
            <person name="Lartigue A."/>
            <person name="Jeudy S."/>
            <person name="Poirot O."/>
            <person name="Ta N.T."/>
            <person name="Nin S."/>
            <person name="Coute Y."/>
            <person name="Abergel C."/>
            <person name="Claverie J.M."/>
        </authorList>
    </citation>
    <scope>NUCLEOTIDE SEQUENCE</scope>
</reference>
<dbReference type="InterPro" id="IPR001339">
    <property type="entry name" value="mRNA_cap_enzyme_adenylation"/>
</dbReference>
<evidence type="ECO:0000313" key="4">
    <source>
        <dbReference type="Proteomes" id="UP001237152"/>
    </source>
</evidence>
<evidence type="ECO:0000256" key="1">
    <source>
        <dbReference type="SAM" id="MobiDB-lite"/>
    </source>
</evidence>
<feature type="domain" description="mRNA capping enzyme adenylation" evidence="2">
    <location>
        <begin position="149"/>
        <end position="225"/>
    </location>
</feature>
<proteinExistence type="predicted"/>
<dbReference type="InterPro" id="IPR051029">
    <property type="entry name" value="mRNA_Capping_Enz/RNA_Phosphat"/>
</dbReference>
<feature type="region of interest" description="Disordered" evidence="1">
    <location>
        <begin position="444"/>
        <end position="466"/>
    </location>
</feature>
<dbReference type="Proteomes" id="UP001237152">
    <property type="component" value="Segment"/>
</dbReference>